<evidence type="ECO:0000256" key="1">
    <source>
        <dbReference type="SAM" id="MobiDB-lite"/>
    </source>
</evidence>
<dbReference type="EMBL" id="AWOR01000057">
    <property type="protein sequence ID" value="KGH27864.1"/>
    <property type="molecule type" value="Genomic_DNA"/>
</dbReference>
<accession>A0A096FD42</accession>
<sequence length="176" mass="18775">MTCLRQPLIECVVFCPVSLMKKQRSLSNLRSPAMSRARSHLDHYAPATVRGVLPVHEGWVCLSFDQCGSVVRMRLSVEQLKALQATVALAVAGFAHAVTLPHKPRNAAMVAGGAELVCSMRDEQACTQRSSFSAEKPADPSASSTNISWLSSSSTADSQGVGEVVVLDIPIKGVGR</sequence>
<reference evidence="2 3" key="1">
    <citation type="submission" date="2013-09" db="EMBL/GenBank/DDBJ databases">
        <title>High correlation between genotypes and phenotypes of environmental bacteria Comamonas testosteroni strains.</title>
        <authorList>
            <person name="Liu L."/>
            <person name="Zhu W."/>
            <person name="Xia X."/>
            <person name="Xu B."/>
            <person name="Luo M."/>
            <person name="Wang G."/>
        </authorList>
    </citation>
    <scope>NUCLEOTIDE SEQUENCE [LARGE SCALE GENOMIC DNA]</scope>
    <source>
        <strain evidence="2 3">JL40</strain>
    </source>
</reference>
<comment type="caution">
    <text evidence="2">The sequence shown here is derived from an EMBL/GenBank/DDBJ whole genome shotgun (WGS) entry which is preliminary data.</text>
</comment>
<dbReference type="AlphaFoldDB" id="A0A096FD42"/>
<evidence type="ECO:0000313" key="2">
    <source>
        <dbReference type="EMBL" id="KGH27864.1"/>
    </source>
</evidence>
<proteinExistence type="predicted"/>
<feature type="compositionally biased region" description="Low complexity" evidence="1">
    <location>
        <begin position="141"/>
        <end position="154"/>
    </location>
</feature>
<name>A0A096FD42_COMTE</name>
<protein>
    <submittedName>
        <fullName evidence="2">Uncharacterized protein</fullName>
    </submittedName>
</protein>
<evidence type="ECO:0000313" key="3">
    <source>
        <dbReference type="Proteomes" id="UP000029553"/>
    </source>
</evidence>
<gene>
    <name evidence="2" type="ORF">P353_17130</name>
</gene>
<organism evidence="2 3">
    <name type="scientific">Comamonas testosteroni</name>
    <name type="common">Pseudomonas testosteroni</name>
    <dbReference type="NCBI Taxonomy" id="285"/>
    <lineage>
        <taxon>Bacteria</taxon>
        <taxon>Pseudomonadati</taxon>
        <taxon>Pseudomonadota</taxon>
        <taxon>Betaproteobacteria</taxon>
        <taxon>Burkholderiales</taxon>
        <taxon>Comamonadaceae</taxon>
        <taxon>Comamonas</taxon>
    </lineage>
</organism>
<dbReference type="Proteomes" id="UP000029553">
    <property type="component" value="Unassembled WGS sequence"/>
</dbReference>
<feature type="region of interest" description="Disordered" evidence="1">
    <location>
        <begin position="129"/>
        <end position="155"/>
    </location>
</feature>